<feature type="non-terminal residue" evidence="2">
    <location>
        <position position="1"/>
    </location>
</feature>
<keyword evidence="1" id="KW-0472">Membrane</keyword>
<name>X1Q5G1_9ZZZZ</name>
<comment type="caution">
    <text evidence="2">The sequence shown here is derived from an EMBL/GenBank/DDBJ whole genome shotgun (WGS) entry which is preliminary data.</text>
</comment>
<proteinExistence type="predicted"/>
<feature type="transmembrane region" description="Helical" evidence="1">
    <location>
        <begin position="80"/>
        <end position="101"/>
    </location>
</feature>
<feature type="transmembrane region" description="Helical" evidence="1">
    <location>
        <begin position="12"/>
        <end position="33"/>
    </location>
</feature>
<reference evidence="2" key="1">
    <citation type="journal article" date="2014" name="Front. Microbiol.">
        <title>High frequency of phylogenetically diverse reductive dehalogenase-homologous genes in deep subseafloor sedimentary metagenomes.</title>
        <authorList>
            <person name="Kawai M."/>
            <person name="Futagami T."/>
            <person name="Toyoda A."/>
            <person name="Takaki Y."/>
            <person name="Nishi S."/>
            <person name="Hori S."/>
            <person name="Arai W."/>
            <person name="Tsubouchi T."/>
            <person name="Morono Y."/>
            <person name="Uchiyama I."/>
            <person name="Ito T."/>
            <person name="Fujiyama A."/>
            <person name="Inagaki F."/>
            <person name="Takami H."/>
        </authorList>
    </citation>
    <scope>NUCLEOTIDE SEQUENCE</scope>
    <source>
        <strain evidence="2">Expedition CK06-06</strain>
    </source>
</reference>
<keyword evidence="1" id="KW-0812">Transmembrane</keyword>
<gene>
    <name evidence="2" type="ORF">S12H4_08194</name>
</gene>
<sequence length="106" mass="11858">SGVNVPKRNWLKILVAFYIILVIGDSATTYIGINYFGHVELTQSWVVIFNSYGLLPGIILSIAYGLCFAWLFWKARRFKLVSYVGLSALTVTELVAVVWNVGELLS</sequence>
<evidence type="ECO:0008006" key="3">
    <source>
        <dbReference type="Google" id="ProtNLM"/>
    </source>
</evidence>
<dbReference type="EMBL" id="BARW01003133">
    <property type="protein sequence ID" value="GAI63757.1"/>
    <property type="molecule type" value="Genomic_DNA"/>
</dbReference>
<accession>X1Q5G1</accession>
<keyword evidence="1" id="KW-1133">Transmembrane helix</keyword>
<organism evidence="2">
    <name type="scientific">marine sediment metagenome</name>
    <dbReference type="NCBI Taxonomy" id="412755"/>
    <lineage>
        <taxon>unclassified sequences</taxon>
        <taxon>metagenomes</taxon>
        <taxon>ecological metagenomes</taxon>
    </lineage>
</organism>
<protein>
    <recommendedName>
        <fullName evidence="3">DUF5658 domain-containing protein</fullName>
    </recommendedName>
</protein>
<dbReference type="AlphaFoldDB" id="X1Q5G1"/>
<evidence type="ECO:0000256" key="1">
    <source>
        <dbReference type="SAM" id="Phobius"/>
    </source>
</evidence>
<evidence type="ECO:0000313" key="2">
    <source>
        <dbReference type="EMBL" id="GAI63757.1"/>
    </source>
</evidence>
<feature type="transmembrane region" description="Helical" evidence="1">
    <location>
        <begin position="53"/>
        <end position="73"/>
    </location>
</feature>